<feature type="region of interest" description="Disordered" evidence="1">
    <location>
        <begin position="120"/>
        <end position="189"/>
    </location>
</feature>
<protein>
    <recommendedName>
        <fullName evidence="4">Selenoprotein O</fullName>
    </recommendedName>
</protein>
<proteinExistence type="predicted"/>
<name>A0ABN9VCV5_9DINO</name>
<feature type="compositionally biased region" description="Low complexity" evidence="1">
    <location>
        <begin position="152"/>
        <end position="169"/>
    </location>
</feature>
<sequence>MYSTATPLSFRAAVQSERVAFAETFWGRAYHGRQGRPPFGPESSTPLARCTMLTDHLLRQPDAGGRRGAAHTELRARGAAEDEEEHDDDDSEDESLFPLEIRLYPDTDDEGEPHVRAARDVWPTSPPARGCGRAPAVSAPPPGALGARHRGAPAATAPRRPPGIRAAPVRAERRAPMAAEAGGAAAERRAGWPRADVRGALVFAPGAGTRL</sequence>
<gene>
    <name evidence="2" type="ORF">PCOR1329_LOCUS56866</name>
</gene>
<evidence type="ECO:0000313" key="2">
    <source>
        <dbReference type="EMBL" id="CAK0870882.1"/>
    </source>
</evidence>
<evidence type="ECO:0008006" key="4">
    <source>
        <dbReference type="Google" id="ProtNLM"/>
    </source>
</evidence>
<accession>A0ABN9VCV5</accession>
<reference evidence="2" key="1">
    <citation type="submission" date="2023-10" db="EMBL/GenBank/DDBJ databases">
        <authorList>
            <person name="Chen Y."/>
            <person name="Shah S."/>
            <person name="Dougan E. K."/>
            <person name="Thang M."/>
            <person name="Chan C."/>
        </authorList>
    </citation>
    <scope>NUCLEOTIDE SEQUENCE [LARGE SCALE GENOMIC DNA]</scope>
</reference>
<feature type="compositionally biased region" description="Low complexity" evidence="1">
    <location>
        <begin position="176"/>
        <end position="185"/>
    </location>
</feature>
<dbReference type="EMBL" id="CAUYUJ010017012">
    <property type="protein sequence ID" value="CAK0870882.1"/>
    <property type="molecule type" value="Genomic_DNA"/>
</dbReference>
<feature type="region of interest" description="Disordered" evidence="1">
    <location>
        <begin position="59"/>
        <end position="96"/>
    </location>
</feature>
<comment type="caution">
    <text evidence="2">The sequence shown here is derived from an EMBL/GenBank/DDBJ whole genome shotgun (WGS) entry which is preliminary data.</text>
</comment>
<feature type="compositionally biased region" description="Basic and acidic residues" evidence="1">
    <location>
        <begin position="70"/>
        <end position="80"/>
    </location>
</feature>
<dbReference type="Proteomes" id="UP001189429">
    <property type="component" value="Unassembled WGS sequence"/>
</dbReference>
<organism evidence="2 3">
    <name type="scientific">Prorocentrum cordatum</name>
    <dbReference type="NCBI Taxonomy" id="2364126"/>
    <lineage>
        <taxon>Eukaryota</taxon>
        <taxon>Sar</taxon>
        <taxon>Alveolata</taxon>
        <taxon>Dinophyceae</taxon>
        <taxon>Prorocentrales</taxon>
        <taxon>Prorocentraceae</taxon>
        <taxon>Prorocentrum</taxon>
    </lineage>
</organism>
<evidence type="ECO:0000256" key="1">
    <source>
        <dbReference type="SAM" id="MobiDB-lite"/>
    </source>
</evidence>
<keyword evidence="3" id="KW-1185">Reference proteome</keyword>
<evidence type="ECO:0000313" key="3">
    <source>
        <dbReference type="Proteomes" id="UP001189429"/>
    </source>
</evidence>
<feature type="compositionally biased region" description="Acidic residues" evidence="1">
    <location>
        <begin position="81"/>
        <end position="95"/>
    </location>
</feature>